<protein>
    <recommendedName>
        <fullName evidence="3">NADAR domain-containing protein</fullName>
    </recommendedName>
</protein>
<dbReference type="SUPFAM" id="SSF143990">
    <property type="entry name" value="YbiA-like"/>
    <property type="match status" value="1"/>
</dbReference>
<dbReference type="AlphaFoldDB" id="A0A3N1GYM6"/>
<evidence type="ECO:0000256" key="2">
    <source>
        <dbReference type="ARBA" id="ARBA00000751"/>
    </source>
</evidence>
<dbReference type="CDD" id="cd15457">
    <property type="entry name" value="NADAR"/>
    <property type="match status" value="1"/>
</dbReference>
<comment type="caution">
    <text evidence="4">The sequence shown here is derived from an EMBL/GenBank/DDBJ whole genome shotgun (WGS) entry which is preliminary data.</text>
</comment>
<evidence type="ECO:0000313" key="5">
    <source>
        <dbReference type="Proteomes" id="UP000268727"/>
    </source>
</evidence>
<gene>
    <name evidence="4" type="ORF">EDD40_0612</name>
</gene>
<dbReference type="InterPro" id="IPR037238">
    <property type="entry name" value="YbiA-like_sf"/>
</dbReference>
<dbReference type="OrthoDB" id="67297at2"/>
<comment type="catalytic activity">
    <reaction evidence="1">
        <text>5-amino-6-(5-phospho-D-ribosylamino)uracil + H2O = 5,6-diaminouracil + D-ribose 5-phosphate</text>
        <dbReference type="Rhea" id="RHEA:55020"/>
        <dbReference type="ChEBI" id="CHEBI:15377"/>
        <dbReference type="ChEBI" id="CHEBI:46252"/>
        <dbReference type="ChEBI" id="CHEBI:58453"/>
        <dbReference type="ChEBI" id="CHEBI:78346"/>
    </reaction>
</comment>
<sequence>MTKYLFFWGHEARPGAPVGKQCLSQWWEAPFTVDGRVYRTAEHFMMWGKALLFDDEDTAARVLAARTPGEAKALGRRVRGFVEQEWVARRLDIVVRGNLAKFGAHDDLRGFLLGTGDRVLVEASPLDRVWGIGLAADDERAADPASWLGLNLLGEALMEVRARLRPE</sequence>
<evidence type="ECO:0000256" key="1">
    <source>
        <dbReference type="ARBA" id="ARBA00000022"/>
    </source>
</evidence>
<dbReference type="EMBL" id="RJKM01000001">
    <property type="protein sequence ID" value="ROP35385.1"/>
    <property type="molecule type" value="Genomic_DNA"/>
</dbReference>
<proteinExistence type="predicted"/>
<dbReference type="Pfam" id="PF08719">
    <property type="entry name" value="NADAR"/>
    <property type="match status" value="1"/>
</dbReference>
<keyword evidence="5" id="KW-1185">Reference proteome</keyword>
<organism evidence="4 5">
    <name type="scientific">Saccharothrix texasensis</name>
    <dbReference type="NCBI Taxonomy" id="103734"/>
    <lineage>
        <taxon>Bacteria</taxon>
        <taxon>Bacillati</taxon>
        <taxon>Actinomycetota</taxon>
        <taxon>Actinomycetes</taxon>
        <taxon>Pseudonocardiales</taxon>
        <taxon>Pseudonocardiaceae</taxon>
        <taxon>Saccharothrix</taxon>
    </lineage>
</organism>
<reference evidence="4 5" key="1">
    <citation type="submission" date="2018-11" db="EMBL/GenBank/DDBJ databases">
        <title>Sequencing the genomes of 1000 actinobacteria strains.</title>
        <authorList>
            <person name="Klenk H.-P."/>
        </authorList>
    </citation>
    <scope>NUCLEOTIDE SEQUENCE [LARGE SCALE GENOMIC DNA]</scope>
    <source>
        <strain evidence="4 5">DSM 44231</strain>
    </source>
</reference>
<name>A0A3N1GYM6_9PSEU</name>
<dbReference type="Proteomes" id="UP000268727">
    <property type="component" value="Unassembled WGS sequence"/>
</dbReference>
<dbReference type="InterPro" id="IPR012816">
    <property type="entry name" value="NADAR"/>
</dbReference>
<feature type="domain" description="NADAR" evidence="3">
    <location>
        <begin position="6"/>
        <end position="165"/>
    </location>
</feature>
<dbReference type="RefSeq" id="WP_148088664.1">
    <property type="nucleotide sequence ID" value="NZ_RJKM01000001.1"/>
</dbReference>
<evidence type="ECO:0000259" key="3">
    <source>
        <dbReference type="Pfam" id="PF08719"/>
    </source>
</evidence>
<dbReference type="NCBIfam" id="TIGR02464">
    <property type="entry name" value="ribofla_fusion"/>
    <property type="match status" value="1"/>
</dbReference>
<dbReference type="Gene3D" id="1.10.357.40">
    <property type="entry name" value="YbiA-like"/>
    <property type="match status" value="1"/>
</dbReference>
<accession>A0A3N1GYM6</accession>
<comment type="catalytic activity">
    <reaction evidence="2">
        <text>2,5-diamino-6-hydroxy-4-(5-phosphoribosylamino)-pyrimidine + H2O = 2,5,6-triamino-4-hydroxypyrimidine + D-ribose 5-phosphate</text>
        <dbReference type="Rhea" id="RHEA:23436"/>
        <dbReference type="ChEBI" id="CHEBI:15377"/>
        <dbReference type="ChEBI" id="CHEBI:58614"/>
        <dbReference type="ChEBI" id="CHEBI:78346"/>
        <dbReference type="ChEBI" id="CHEBI:137796"/>
    </reaction>
</comment>
<evidence type="ECO:0000313" key="4">
    <source>
        <dbReference type="EMBL" id="ROP35385.1"/>
    </source>
</evidence>